<accession>A0A4S8X6P9</accession>
<dbReference type="InterPro" id="IPR011989">
    <property type="entry name" value="ARM-like"/>
</dbReference>
<comment type="caution">
    <text evidence="6">The sequence shown here is derived from an EMBL/GenBank/DDBJ whole genome shotgun (WGS) entry which is preliminary data.</text>
</comment>
<keyword evidence="5" id="KW-0539">Nucleus</keyword>
<gene>
    <name evidence="6" type="ORF">D6D22_08745</name>
</gene>
<keyword evidence="3" id="KW-0813">Transport</keyword>
<protein>
    <submittedName>
        <fullName evidence="6">ARM repeat-containing protein</fullName>
    </submittedName>
</protein>
<evidence type="ECO:0000256" key="1">
    <source>
        <dbReference type="ARBA" id="ARBA00004123"/>
    </source>
</evidence>
<dbReference type="PANTHER" id="PTHR12363">
    <property type="entry name" value="TRANSPORTIN 3 AND IMPORTIN 13"/>
    <property type="match status" value="1"/>
</dbReference>
<dbReference type="PANTHER" id="PTHR12363:SF33">
    <property type="entry name" value="IMPORTIN-13"/>
    <property type="match status" value="1"/>
</dbReference>
<evidence type="ECO:0000313" key="7">
    <source>
        <dbReference type="Proteomes" id="UP000310687"/>
    </source>
</evidence>
<dbReference type="InterPro" id="IPR051345">
    <property type="entry name" value="Importin_beta-like_NTR"/>
</dbReference>
<evidence type="ECO:0000256" key="4">
    <source>
        <dbReference type="ARBA" id="ARBA00022927"/>
    </source>
</evidence>
<proteinExistence type="inferred from homology"/>
<comment type="similarity">
    <text evidence="2">Belongs to the importin beta family.</text>
</comment>
<dbReference type="AlphaFoldDB" id="A0A4S8X6P9"/>
<dbReference type="InterPro" id="IPR057942">
    <property type="entry name" value="TPR_TNPO3_IPO13_3rd"/>
</dbReference>
<dbReference type="GO" id="GO:0006606">
    <property type="term" value="P:protein import into nucleus"/>
    <property type="evidence" value="ECO:0007669"/>
    <property type="project" value="TreeGrafter"/>
</dbReference>
<dbReference type="Proteomes" id="UP000310687">
    <property type="component" value="Unassembled WGS sequence"/>
</dbReference>
<name>A0A4S8X6P9_AURPU</name>
<dbReference type="GO" id="GO:0005737">
    <property type="term" value="C:cytoplasm"/>
    <property type="evidence" value="ECO:0007669"/>
    <property type="project" value="TreeGrafter"/>
</dbReference>
<dbReference type="GO" id="GO:0005634">
    <property type="term" value="C:nucleus"/>
    <property type="evidence" value="ECO:0007669"/>
    <property type="project" value="UniProtKB-SubCell"/>
</dbReference>
<dbReference type="Gene3D" id="1.25.10.10">
    <property type="entry name" value="Leucine-rich Repeat Variant"/>
    <property type="match status" value="1"/>
</dbReference>
<evidence type="ECO:0000313" key="6">
    <source>
        <dbReference type="EMBL" id="THW34198.1"/>
    </source>
</evidence>
<dbReference type="SUPFAM" id="SSF48371">
    <property type="entry name" value="ARM repeat"/>
    <property type="match status" value="1"/>
</dbReference>
<evidence type="ECO:0000256" key="5">
    <source>
        <dbReference type="ARBA" id="ARBA00023242"/>
    </source>
</evidence>
<reference evidence="6 7" key="1">
    <citation type="submission" date="2018-10" db="EMBL/GenBank/DDBJ databases">
        <title>Fifty Aureobasidium pullulans genomes reveal a recombining polyextremotolerant generalist.</title>
        <authorList>
            <person name="Gostincar C."/>
            <person name="Turk M."/>
            <person name="Zajc J."/>
            <person name="Gunde-Cimerman N."/>
        </authorList>
    </citation>
    <scope>NUCLEOTIDE SEQUENCE [LARGE SCALE GENOMIC DNA]</scope>
    <source>
        <strain evidence="6 7">EXF-11013</strain>
    </source>
</reference>
<organism evidence="6 7">
    <name type="scientific">Aureobasidium pullulans</name>
    <name type="common">Black yeast</name>
    <name type="synonym">Pullularia pullulans</name>
    <dbReference type="NCBI Taxonomy" id="5580"/>
    <lineage>
        <taxon>Eukaryota</taxon>
        <taxon>Fungi</taxon>
        <taxon>Dikarya</taxon>
        <taxon>Ascomycota</taxon>
        <taxon>Pezizomycotina</taxon>
        <taxon>Dothideomycetes</taxon>
        <taxon>Dothideomycetidae</taxon>
        <taxon>Dothideales</taxon>
        <taxon>Saccotheciaceae</taxon>
        <taxon>Aureobasidium</taxon>
    </lineage>
</organism>
<evidence type="ECO:0000256" key="2">
    <source>
        <dbReference type="ARBA" id="ARBA00007991"/>
    </source>
</evidence>
<evidence type="ECO:0000256" key="3">
    <source>
        <dbReference type="ARBA" id="ARBA00022448"/>
    </source>
</evidence>
<keyword evidence="4" id="KW-0653">Protein transport</keyword>
<comment type="subcellular location">
    <subcellularLocation>
        <location evidence="1">Nucleus</location>
    </subcellularLocation>
</comment>
<dbReference type="Pfam" id="PF24140">
    <property type="entry name" value="TPR_TNPO3_IPO13_3rd"/>
    <property type="match status" value="1"/>
</dbReference>
<dbReference type="InterPro" id="IPR016024">
    <property type="entry name" value="ARM-type_fold"/>
</dbReference>
<dbReference type="EMBL" id="QZAL01000187">
    <property type="protein sequence ID" value="THW34198.1"/>
    <property type="molecule type" value="Genomic_DNA"/>
</dbReference>
<sequence length="1008" mass="111337">MILSDSTMSVADQAIELVRRLNDPRYAAGASVISRELQEIQLSDQGWAAADAMLDHADPNIKFYGALSLQIKLNKNRSTLDDQAAAGLKSRLILWFIRLALGNMPPKFVIDKVCSTLATYFIQSPVPWTQTVRQIVCSLHACDVVPLDGLSTYPDTSQIIGQLSGLRLFMAVRFCRVLAEDVQNSSILGPQYYHLDNLLKTNTADSAVLMTYVFSTSTPLSTEIRIEAVHCFSAWVTYSFSHWTTDPVALQLLQNLTPMVIEHVLHREEEVRDPTVEFFVNTLEYRSKFLQRDHLESISLLIRKTIGPQCLLQNQSFLDPTIVSFSKLITAYGKLAVKDLISERNRDSSQEVIELFQQLLRAPGYPAEDDQVILQVTEFWIEYAEQIADTVMDVEEDKFPFLTAVRNDLMQAVQTYIPKLQAPSHSEISEWDEDNVDSWQFFRDNISDLFDQVNSVPDTHLLSNMVILATSVLPTQNWLHLEAIIFSINCISDTIALSDENTQALSTLIGSSLFRDISTNSADIPNKLKRAAMTLVDRYSSFIKKNPNFLPPVLTFLFTILASTPADKLKLADASAKSLEQLCSSCRKSLTPHLGELLQQCPQALSGPSANSYQKEKIMAALASIIQALPTEEAKAAPLISLIEVVENDLNTAIRTLHEGNLEDSEILGTSALQCLASIGKGIQAPTNDVVDVDSDGDEDDDSSATTNNFWTAQAGVEIQKRIVQCINIVEYLHNPGDAMDAACAILRAGLKETKPGPFVFPPEATVAFIDKAQITTPRIEAIIGTACSFVSNCSRKTSPHMFNEMCAVYNRVALVMQQLGDPANDPQLAQLCIDFLQRLLVSYLDVLLATSDEEIAAAMQFVINCMVGDAPMLKRNACSFFETLLGLANPRTAHTLPPCRVPPLAIITAFATPLSRALIFNMGGLAQRSEIESLCKPLRALVFSQPGLAKAHLEEGLMDPQFPSTNVGEKEKRVFLAKVLGLRGGGQTVVVVKEFWALCKGTVTSFE</sequence>